<dbReference type="SUPFAM" id="SSF49464">
    <property type="entry name" value="Carboxypeptidase regulatory domain-like"/>
    <property type="match status" value="1"/>
</dbReference>
<dbReference type="Pfam" id="PF13715">
    <property type="entry name" value="CarbopepD_reg_2"/>
    <property type="match status" value="1"/>
</dbReference>
<dbReference type="FunFam" id="2.60.40.1120:FF:000003">
    <property type="entry name" value="Outer membrane protein Omp121"/>
    <property type="match status" value="1"/>
</dbReference>
<reference evidence="2 3" key="1">
    <citation type="journal article" date="2014" name="Genome Announc.">
        <title>Draft Genome Sequence of Bacteroides reticulotermitis Strain JCM 10512T, Isolated from the Gut of a Termite.</title>
        <authorList>
            <person name="Yuki M."/>
            <person name="Oshima K."/>
            <person name="Suda W."/>
            <person name="Sakamoto M."/>
            <person name="Iida T."/>
            <person name="Hattori M."/>
            <person name="Ohkuma M."/>
        </authorList>
    </citation>
    <scope>NUCLEOTIDE SEQUENCE [LARGE SCALE GENOMIC DNA]</scope>
    <source>
        <strain evidence="2 3">JCM 10512</strain>
    </source>
</reference>
<evidence type="ECO:0000256" key="1">
    <source>
        <dbReference type="SAM" id="SignalP"/>
    </source>
</evidence>
<dbReference type="AlphaFoldDB" id="W4UQL8"/>
<evidence type="ECO:0000313" key="2">
    <source>
        <dbReference type="EMBL" id="GAE83112.1"/>
    </source>
</evidence>
<dbReference type="EMBL" id="BAIV01000006">
    <property type="protein sequence ID" value="GAE83112.1"/>
    <property type="molecule type" value="Genomic_DNA"/>
</dbReference>
<protein>
    <submittedName>
        <fullName evidence="2">Outer membrane protein</fullName>
    </submittedName>
</protein>
<keyword evidence="1" id="KW-0732">Signal</keyword>
<gene>
    <name evidence="2" type="ORF">JCM10512_1366</name>
</gene>
<name>W4UQL8_9BACE</name>
<dbReference type="Gene3D" id="2.60.40.1120">
    <property type="entry name" value="Carboxypeptidase-like, regulatory domain"/>
    <property type="match status" value="1"/>
</dbReference>
<organism evidence="2 3">
    <name type="scientific">Bacteroides reticulotermitis JCM 10512</name>
    <dbReference type="NCBI Taxonomy" id="1445607"/>
    <lineage>
        <taxon>Bacteria</taxon>
        <taxon>Pseudomonadati</taxon>
        <taxon>Bacteroidota</taxon>
        <taxon>Bacteroidia</taxon>
        <taxon>Bacteroidales</taxon>
        <taxon>Bacteroidaceae</taxon>
        <taxon>Bacteroides</taxon>
    </lineage>
</organism>
<dbReference type="Proteomes" id="UP000019131">
    <property type="component" value="Unassembled WGS sequence"/>
</dbReference>
<dbReference type="InterPro" id="IPR008969">
    <property type="entry name" value="CarboxyPept-like_regulatory"/>
</dbReference>
<dbReference type="STRING" id="1445607.JCM10512_1366"/>
<feature type="signal peptide" evidence="1">
    <location>
        <begin position="1"/>
        <end position="30"/>
    </location>
</feature>
<feature type="chain" id="PRO_5004851402" evidence="1">
    <location>
        <begin position="31"/>
        <end position="188"/>
    </location>
</feature>
<keyword evidence="3" id="KW-1185">Reference proteome</keyword>
<sequence>MNSNILNLRHLAVFLMLCTTLIGTTVSAFAQQQAGGKQITGQVIDENKEPMIGVSILIVGTSQGTVTDFDGNYTLVVPKANKTLQFSYVGYVTQTVAMPTSGNVLNIQMKSDSQLLSDVVVIGYGTQRKSDLTGSVTNVSSKDFNMAGKFARATNQRKDIRRTDYVQQWFAYCGQHDPHPWRCLSKRQ</sequence>
<evidence type="ECO:0000313" key="3">
    <source>
        <dbReference type="Proteomes" id="UP000019131"/>
    </source>
</evidence>
<accession>W4UQL8</accession>
<comment type="caution">
    <text evidence="2">The sequence shown here is derived from an EMBL/GenBank/DDBJ whole genome shotgun (WGS) entry which is preliminary data.</text>
</comment>
<proteinExistence type="predicted"/>